<accession>A0ABQ7YYC9</accession>
<protein>
    <submittedName>
        <fullName evidence="1">Uncharacterized protein</fullName>
    </submittedName>
</protein>
<comment type="caution">
    <text evidence="1">The sequence shown here is derived from an EMBL/GenBank/DDBJ whole genome shotgun (WGS) entry which is preliminary data.</text>
</comment>
<keyword evidence="2" id="KW-1185">Reference proteome</keyword>
<sequence length="100" mass="11321">MDVGGKHHTLKDQRLPVELSSPLYLNMIQNNARSISHTKSISFAFSIVSASIASGDTKYADESLQNLMYLNFWGSNLIQRFHYIHSMDMLNKIKIKSMSG</sequence>
<name>A0ABQ7YYC9_BRANA</name>
<proteinExistence type="predicted"/>
<gene>
    <name evidence="1" type="ORF">HID58_070288</name>
</gene>
<dbReference type="Proteomes" id="UP000824890">
    <property type="component" value="Unassembled WGS sequence"/>
</dbReference>
<reference evidence="1 2" key="1">
    <citation type="submission" date="2021-05" db="EMBL/GenBank/DDBJ databases">
        <title>Genome Assembly of Synthetic Allotetraploid Brassica napus Reveals Homoeologous Exchanges between Subgenomes.</title>
        <authorList>
            <person name="Davis J.T."/>
        </authorList>
    </citation>
    <scope>NUCLEOTIDE SEQUENCE [LARGE SCALE GENOMIC DNA]</scope>
    <source>
        <strain evidence="2">cv. Da-Ae</strain>
        <tissue evidence="1">Seedling</tissue>
    </source>
</reference>
<evidence type="ECO:0000313" key="1">
    <source>
        <dbReference type="EMBL" id="KAH0872926.1"/>
    </source>
</evidence>
<evidence type="ECO:0000313" key="2">
    <source>
        <dbReference type="Proteomes" id="UP000824890"/>
    </source>
</evidence>
<dbReference type="EMBL" id="JAGKQM010000016">
    <property type="protein sequence ID" value="KAH0872926.1"/>
    <property type="molecule type" value="Genomic_DNA"/>
</dbReference>
<organism evidence="1 2">
    <name type="scientific">Brassica napus</name>
    <name type="common">Rape</name>
    <dbReference type="NCBI Taxonomy" id="3708"/>
    <lineage>
        <taxon>Eukaryota</taxon>
        <taxon>Viridiplantae</taxon>
        <taxon>Streptophyta</taxon>
        <taxon>Embryophyta</taxon>
        <taxon>Tracheophyta</taxon>
        <taxon>Spermatophyta</taxon>
        <taxon>Magnoliopsida</taxon>
        <taxon>eudicotyledons</taxon>
        <taxon>Gunneridae</taxon>
        <taxon>Pentapetalae</taxon>
        <taxon>rosids</taxon>
        <taxon>malvids</taxon>
        <taxon>Brassicales</taxon>
        <taxon>Brassicaceae</taxon>
        <taxon>Brassiceae</taxon>
        <taxon>Brassica</taxon>
    </lineage>
</organism>